<dbReference type="SMART" id="SM00696">
    <property type="entry name" value="DM9"/>
    <property type="match status" value="1"/>
</dbReference>
<organism evidence="2 3">
    <name type="scientific">Rickenella mellea</name>
    <dbReference type="NCBI Taxonomy" id="50990"/>
    <lineage>
        <taxon>Eukaryota</taxon>
        <taxon>Fungi</taxon>
        <taxon>Dikarya</taxon>
        <taxon>Basidiomycota</taxon>
        <taxon>Agaricomycotina</taxon>
        <taxon>Agaricomycetes</taxon>
        <taxon>Hymenochaetales</taxon>
        <taxon>Rickenellaceae</taxon>
        <taxon>Rickenella</taxon>
    </lineage>
</organism>
<evidence type="ECO:0000256" key="1">
    <source>
        <dbReference type="SAM" id="MobiDB-lite"/>
    </source>
</evidence>
<feature type="compositionally biased region" description="Polar residues" evidence="1">
    <location>
        <begin position="69"/>
        <end position="86"/>
    </location>
</feature>
<dbReference type="AlphaFoldDB" id="A0A4Y7QLH7"/>
<dbReference type="EMBL" id="ML170158">
    <property type="protein sequence ID" value="TDL28265.1"/>
    <property type="molecule type" value="Genomic_DNA"/>
</dbReference>
<dbReference type="PANTHER" id="PTHR31649:SF1">
    <property type="entry name" value="FARNESOIC ACID O-METHYL TRANSFERASE DOMAIN-CONTAINING PROTEIN"/>
    <property type="match status" value="1"/>
</dbReference>
<evidence type="ECO:0000313" key="2">
    <source>
        <dbReference type="EMBL" id="TDL28265.1"/>
    </source>
</evidence>
<proteinExistence type="predicted"/>
<evidence type="ECO:0000313" key="3">
    <source>
        <dbReference type="Proteomes" id="UP000294933"/>
    </source>
</evidence>
<dbReference type="OrthoDB" id="2142040at2759"/>
<dbReference type="InterPro" id="IPR006616">
    <property type="entry name" value="DM9_repeat"/>
</dbReference>
<accession>A0A4Y7QLH7</accession>
<sequence length="416" mass="45402">MPPDAPSRLDHGDLQYQPTGNTSSHESAGSTVPISPGDLSALHKVHAQNQEAPPIYTQVDKRASPPSTPSGKSQQSQASEGGYATSQQTHWAPYFPSTSAHLAQGSFHPHAAVSIHSPIPQLAFNPHEIPLPHIEDPNDLLYRKHRSEELDIELDVQSLVAEINGDRVVPVHGCGMWAYSGHTSASSEELKKKAWEENGSRESWINSARARTLQYSRPGVLRPPLRWVLIDGANDDIPDNALQTGTEADGQKLYSARTWWQGGLHIGKAGRHLQDGRASVSFDSLEHPLSTFEVLVGDSAYAKWVSVSTVSNESLTAEPGSLSEDETSGVTPTERLLENYMSGVRAAKSKPKFYIPLEGGREADGSPLFVAQAAYEMGWHPGKAGLDDDHCCIGYGGGEVWVRTFRILVYELDDFR</sequence>
<protein>
    <submittedName>
        <fullName evidence="2">Uncharacterized protein</fullName>
    </submittedName>
</protein>
<feature type="region of interest" description="Disordered" evidence="1">
    <location>
        <begin position="1"/>
        <end position="86"/>
    </location>
</feature>
<reference evidence="2 3" key="1">
    <citation type="submission" date="2018-06" db="EMBL/GenBank/DDBJ databases">
        <title>A transcriptomic atlas of mushroom development highlights an independent origin of complex multicellularity.</title>
        <authorList>
            <consortium name="DOE Joint Genome Institute"/>
            <person name="Krizsan K."/>
            <person name="Almasi E."/>
            <person name="Merenyi Z."/>
            <person name="Sahu N."/>
            <person name="Viragh M."/>
            <person name="Koszo T."/>
            <person name="Mondo S."/>
            <person name="Kiss B."/>
            <person name="Balint B."/>
            <person name="Kues U."/>
            <person name="Barry K."/>
            <person name="Hegedus J.C."/>
            <person name="Henrissat B."/>
            <person name="Johnson J."/>
            <person name="Lipzen A."/>
            <person name="Ohm R."/>
            <person name="Nagy I."/>
            <person name="Pangilinan J."/>
            <person name="Yan J."/>
            <person name="Xiong Y."/>
            <person name="Grigoriev I.V."/>
            <person name="Hibbett D.S."/>
            <person name="Nagy L.G."/>
        </authorList>
    </citation>
    <scope>NUCLEOTIDE SEQUENCE [LARGE SCALE GENOMIC DNA]</scope>
    <source>
        <strain evidence="2 3">SZMC22713</strain>
    </source>
</reference>
<dbReference type="Pfam" id="PF11901">
    <property type="entry name" value="DM9"/>
    <property type="match status" value="2"/>
</dbReference>
<dbReference type="Proteomes" id="UP000294933">
    <property type="component" value="Unassembled WGS sequence"/>
</dbReference>
<dbReference type="PANTHER" id="PTHR31649">
    <property type="entry name" value="AGAP009604-PA"/>
    <property type="match status" value="1"/>
</dbReference>
<gene>
    <name evidence="2" type="ORF">BD410DRAFT_824946</name>
</gene>
<keyword evidence="3" id="KW-1185">Reference proteome</keyword>
<dbReference type="STRING" id="50990.A0A4Y7QLH7"/>
<name>A0A4Y7QLH7_9AGAM</name>
<dbReference type="VEuPathDB" id="FungiDB:BD410DRAFT_824946"/>
<feature type="compositionally biased region" description="Polar residues" evidence="1">
    <location>
        <begin position="16"/>
        <end position="33"/>
    </location>
</feature>